<evidence type="ECO:0000256" key="10">
    <source>
        <dbReference type="ARBA" id="ARBA00023128"/>
    </source>
</evidence>
<evidence type="ECO:0000256" key="3">
    <source>
        <dbReference type="ARBA" id="ARBA00020796"/>
    </source>
</evidence>
<feature type="region of interest" description="Disordered" evidence="12">
    <location>
        <begin position="228"/>
        <end position="298"/>
    </location>
</feature>
<dbReference type="Proteomes" id="UP001590950">
    <property type="component" value="Unassembled WGS sequence"/>
</dbReference>
<dbReference type="EMBL" id="JBEFKJ010000011">
    <property type="protein sequence ID" value="KAL2043505.1"/>
    <property type="molecule type" value="Genomic_DNA"/>
</dbReference>
<feature type="compositionally biased region" description="Pro residues" evidence="12">
    <location>
        <begin position="261"/>
        <end position="284"/>
    </location>
</feature>
<evidence type="ECO:0000256" key="4">
    <source>
        <dbReference type="ARBA" id="ARBA00022448"/>
    </source>
</evidence>
<keyword evidence="5" id="KW-0812">Transmembrane</keyword>
<feature type="region of interest" description="Disordered" evidence="12">
    <location>
        <begin position="1"/>
        <end position="23"/>
    </location>
</feature>
<keyword evidence="9" id="KW-0811">Translocation</keyword>
<evidence type="ECO:0000256" key="9">
    <source>
        <dbReference type="ARBA" id="ARBA00023010"/>
    </source>
</evidence>
<organism evidence="13 14">
    <name type="scientific">Stereocaulon virgatum</name>
    <dbReference type="NCBI Taxonomy" id="373712"/>
    <lineage>
        <taxon>Eukaryota</taxon>
        <taxon>Fungi</taxon>
        <taxon>Dikarya</taxon>
        <taxon>Ascomycota</taxon>
        <taxon>Pezizomycotina</taxon>
        <taxon>Lecanoromycetes</taxon>
        <taxon>OSLEUM clade</taxon>
        <taxon>Lecanoromycetidae</taxon>
        <taxon>Lecanorales</taxon>
        <taxon>Lecanorineae</taxon>
        <taxon>Stereocaulaceae</taxon>
        <taxon>Stereocaulon</taxon>
    </lineage>
</organism>
<evidence type="ECO:0000256" key="11">
    <source>
        <dbReference type="ARBA" id="ARBA00023136"/>
    </source>
</evidence>
<evidence type="ECO:0000256" key="2">
    <source>
        <dbReference type="ARBA" id="ARBA00006355"/>
    </source>
</evidence>
<feature type="compositionally biased region" description="Acidic residues" evidence="12">
    <location>
        <begin position="161"/>
        <end position="170"/>
    </location>
</feature>
<evidence type="ECO:0000256" key="7">
    <source>
        <dbReference type="ARBA" id="ARBA00022927"/>
    </source>
</evidence>
<evidence type="ECO:0000313" key="13">
    <source>
        <dbReference type="EMBL" id="KAL2043505.1"/>
    </source>
</evidence>
<keyword evidence="6" id="KW-0999">Mitochondrion inner membrane</keyword>
<gene>
    <name evidence="13" type="ORF">N7G274_003812</name>
</gene>
<name>A0ABR4ACM1_9LECA</name>
<accession>A0ABR4ACM1</accession>
<feature type="region of interest" description="Disordered" evidence="12">
    <location>
        <begin position="149"/>
        <end position="175"/>
    </location>
</feature>
<dbReference type="Pfam" id="PF11711">
    <property type="entry name" value="Tim54"/>
    <property type="match status" value="1"/>
</dbReference>
<sequence>MAEKPPGQDPAHPAPASLPKPEGNPALRMMGLPRFKFKLPSRNWLIFWAITGSFTSTLLYDRHHKKRAQRKWCNFVSHLAEEPVPPAVMPRKITIFLAAPPGDSLRPARDYFHEYIKPILVAGGMDWEVIEGRKEGDVRAGLAEKIRKLRKRSGEKPAAESAEEPEEKENSDDLRYEVRKRSGVTEWDGVQGDLVLGRHTWKEYIRGLHEGWLGPLVPPRPAEALETETQPLPTSTSDTRPVDSPPKTPSTSEAASDSPPQTEPPTPDPPPPKPAKATPKPPYITPEDYPTCPTAPSLPTSLNPSLPLHLPHVLGFLNTPTRIYRFLTRRHLADSTGRSVAALVLASHSRPYIQSAEFASAIDPDFVPSDTNNAPEGAVTQTGEAWEQEAILKEEEREWSKTAWAPNKEDEKTKERPWLERMVIDSRIGQKMSQFELESGAAEEAVKVDKEKRMQDPSLVDRIRRWTGFEKGEKKGWDMGLEGWDDE</sequence>
<evidence type="ECO:0000313" key="14">
    <source>
        <dbReference type="Proteomes" id="UP001590950"/>
    </source>
</evidence>
<evidence type="ECO:0000256" key="8">
    <source>
        <dbReference type="ARBA" id="ARBA00022989"/>
    </source>
</evidence>
<dbReference type="InterPro" id="IPR021056">
    <property type="entry name" value="Mt_import_IM_translocase_Tim54"/>
</dbReference>
<keyword evidence="11" id="KW-0472">Membrane</keyword>
<protein>
    <recommendedName>
        <fullName evidence="3">Mitochondrial import inner membrane translocase subunit TIM54</fullName>
    </recommendedName>
</protein>
<reference evidence="13 14" key="1">
    <citation type="submission" date="2024-09" db="EMBL/GenBank/DDBJ databases">
        <title>Rethinking Asexuality: The Enigmatic Case of Functional Sexual Genes in Lepraria (Stereocaulaceae).</title>
        <authorList>
            <person name="Doellman M."/>
            <person name="Sun Y."/>
            <person name="Barcenas-Pena A."/>
            <person name="Lumbsch H.T."/>
            <person name="Grewe F."/>
        </authorList>
    </citation>
    <scope>NUCLEOTIDE SEQUENCE [LARGE SCALE GENOMIC DNA]</scope>
    <source>
        <strain evidence="13 14">Mercado 3170</strain>
    </source>
</reference>
<keyword evidence="4" id="KW-0813">Transport</keyword>
<keyword evidence="8" id="KW-1133">Transmembrane helix</keyword>
<evidence type="ECO:0000256" key="6">
    <source>
        <dbReference type="ARBA" id="ARBA00022792"/>
    </source>
</evidence>
<proteinExistence type="inferred from homology"/>
<feature type="compositionally biased region" description="Polar residues" evidence="12">
    <location>
        <begin position="228"/>
        <end position="239"/>
    </location>
</feature>
<keyword evidence="10" id="KW-0496">Mitochondrion</keyword>
<keyword evidence="14" id="KW-1185">Reference proteome</keyword>
<evidence type="ECO:0000256" key="12">
    <source>
        <dbReference type="SAM" id="MobiDB-lite"/>
    </source>
</evidence>
<evidence type="ECO:0000256" key="1">
    <source>
        <dbReference type="ARBA" id="ARBA00004434"/>
    </source>
</evidence>
<keyword evidence="7" id="KW-0653">Protein transport</keyword>
<comment type="subcellular location">
    <subcellularLocation>
        <location evidence="1">Mitochondrion inner membrane</location>
        <topology evidence="1">Single-pass membrane protein</topology>
    </subcellularLocation>
</comment>
<feature type="compositionally biased region" description="Basic and acidic residues" evidence="12">
    <location>
        <begin position="149"/>
        <end position="158"/>
    </location>
</feature>
<comment type="caution">
    <text evidence="13">The sequence shown here is derived from an EMBL/GenBank/DDBJ whole genome shotgun (WGS) entry which is preliminary data.</text>
</comment>
<evidence type="ECO:0000256" key="5">
    <source>
        <dbReference type="ARBA" id="ARBA00022692"/>
    </source>
</evidence>
<comment type="similarity">
    <text evidence="2">Belongs to the TIM54 family.</text>
</comment>